<dbReference type="Proteomes" id="UP001161017">
    <property type="component" value="Unassembled WGS sequence"/>
</dbReference>
<dbReference type="PANTHER" id="PTHR37019">
    <property type="entry name" value="CHROMOSOME 1, WHOLE GENOME SHOTGUN SEQUENCE"/>
    <property type="match status" value="1"/>
</dbReference>
<dbReference type="AlphaFoldDB" id="A0AA43QHX4"/>
<keyword evidence="1" id="KW-0472">Membrane</keyword>
<protein>
    <recommendedName>
        <fullName evidence="2">DUF7704 domain-containing protein</fullName>
    </recommendedName>
</protein>
<accession>A0AA43QHX4</accession>
<gene>
    <name evidence="3" type="ORF">OHK93_006112</name>
</gene>
<comment type="caution">
    <text evidence="3">The sequence shown here is derived from an EMBL/GenBank/DDBJ whole genome shotgun (WGS) entry which is preliminary data.</text>
</comment>
<dbReference type="InterPro" id="IPR056121">
    <property type="entry name" value="DUF7704"/>
</dbReference>
<feature type="domain" description="DUF7704" evidence="2">
    <location>
        <begin position="2"/>
        <end position="148"/>
    </location>
</feature>
<feature type="transmembrane region" description="Helical" evidence="1">
    <location>
        <begin position="58"/>
        <end position="78"/>
    </location>
</feature>
<evidence type="ECO:0000313" key="4">
    <source>
        <dbReference type="Proteomes" id="UP001161017"/>
    </source>
</evidence>
<feature type="transmembrane region" description="Helical" evidence="1">
    <location>
        <begin position="123"/>
        <end position="146"/>
    </location>
</feature>
<organism evidence="3 4">
    <name type="scientific">Ramalina farinacea</name>
    <dbReference type="NCBI Taxonomy" id="258253"/>
    <lineage>
        <taxon>Eukaryota</taxon>
        <taxon>Fungi</taxon>
        <taxon>Dikarya</taxon>
        <taxon>Ascomycota</taxon>
        <taxon>Pezizomycotina</taxon>
        <taxon>Lecanoromycetes</taxon>
        <taxon>OSLEUM clade</taxon>
        <taxon>Lecanoromycetidae</taxon>
        <taxon>Lecanorales</taxon>
        <taxon>Lecanorineae</taxon>
        <taxon>Ramalinaceae</taxon>
        <taxon>Ramalina</taxon>
    </lineage>
</organism>
<dbReference type="PANTHER" id="PTHR37019:SF2">
    <property type="entry name" value="EXPERA DOMAIN-CONTAINING PROTEIN"/>
    <property type="match status" value="1"/>
</dbReference>
<evidence type="ECO:0000313" key="3">
    <source>
        <dbReference type="EMBL" id="MDI1486850.1"/>
    </source>
</evidence>
<dbReference type="Pfam" id="PF24803">
    <property type="entry name" value="DUF7704"/>
    <property type="match status" value="1"/>
</dbReference>
<feature type="transmembrane region" description="Helical" evidence="1">
    <location>
        <begin position="90"/>
        <end position="111"/>
    </location>
</feature>
<reference evidence="3" key="1">
    <citation type="journal article" date="2023" name="Genome Biol. Evol.">
        <title>First Whole Genome Sequence and Flow Cytometry Genome Size Data for the Lichen-Forming Fungus Ramalina farinacea (Ascomycota).</title>
        <authorList>
            <person name="Llewellyn T."/>
            <person name="Mian S."/>
            <person name="Hill R."/>
            <person name="Leitch I.J."/>
            <person name="Gaya E."/>
        </authorList>
    </citation>
    <scope>NUCLEOTIDE SEQUENCE</scope>
    <source>
        <strain evidence="3">LIQ254RAFAR</strain>
    </source>
</reference>
<dbReference type="EMBL" id="JAPUFD010000004">
    <property type="protein sequence ID" value="MDI1486850.1"/>
    <property type="molecule type" value="Genomic_DNA"/>
</dbReference>
<proteinExistence type="predicted"/>
<name>A0AA43QHX4_9LECA</name>
<evidence type="ECO:0000259" key="2">
    <source>
        <dbReference type="Pfam" id="PF24803"/>
    </source>
</evidence>
<keyword evidence="1" id="KW-0812">Transmembrane</keyword>
<evidence type="ECO:0000256" key="1">
    <source>
        <dbReference type="SAM" id="Phobius"/>
    </source>
</evidence>
<sequence length="163" mass="17691">MASILAPIPRFIFTVFEPLSLVAGFAVPILNPSYFVSLQVPSQAPSAVPYNLTPTDRILALQLANTYGLLCMVGVGVLYATTEPKVVRNYLIACAIADVGHGWATGAVMGWEDFVNVGGWNEAAWGNLGVTLFLFVSRILWFAGLLGKNIEQGQREQGFRKTQ</sequence>
<feature type="transmembrane region" description="Helical" evidence="1">
    <location>
        <begin position="12"/>
        <end position="30"/>
    </location>
</feature>
<keyword evidence="4" id="KW-1185">Reference proteome</keyword>
<keyword evidence="1" id="KW-1133">Transmembrane helix</keyword>